<keyword evidence="6 11" id="KW-0999">Mitochondrion inner membrane</keyword>
<evidence type="ECO:0000256" key="10">
    <source>
        <dbReference type="ARBA" id="ARBA00023136"/>
    </source>
</evidence>
<dbReference type="OrthoDB" id="3089at2759"/>
<comment type="caution">
    <text evidence="12">The sequence shown here is derived from an EMBL/GenBank/DDBJ whole genome shotgun (WGS) entry which is preliminary data.</text>
</comment>
<evidence type="ECO:0000256" key="7">
    <source>
        <dbReference type="ARBA" id="ARBA00022946"/>
    </source>
</evidence>
<evidence type="ECO:0000256" key="3">
    <source>
        <dbReference type="ARBA" id="ARBA00015796"/>
    </source>
</evidence>
<evidence type="ECO:0000256" key="6">
    <source>
        <dbReference type="ARBA" id="ARBA00022792"/>
    </source>
</evidence>
<dbReference type="GO" id="GO:0022900">
    <property type="term" value="P:electron transport chain"/>
    <property type="evidence" value="ECO:0007669"/>
    <property type="project" value="InterPro"/>
</dbReference>
<proteinExistence type="inferred from homology"/>
<dbReference type="Pfam" id="PF04800">
    <property type="entry name" value="NDUS4"/>
    <property type="match status" value="1"/>
</dbReference>
<dbReference type="Gene3D" id="3.30.160.190">
    <property type="entry name" value="atu1810 like domain"/>
    <property type="match status" value="1"/>
</dbReference>
<evidence type="ECO:0000313" key="12">
    <source>
        <dbReference type="EMBL" id="GFR12110.1"/>
    </source>
</evidence>
<evidence type="ECO:0000256" key="1">
    <source>
        <dbReference type="ARBA" id="ARBA00003195"/>
    </source>
</evidence>
<dbReference type="InterPro" id="IPR038532">
    <property type="entry name" value="NDUFS4-like_sf"/>
</dbReference>
<dbReference type="InterPro" id="IPR006885">
    <property type="entry name" value="NADH_UbQ_FeS_4_mit-like"/>
</dbReference>
<comment type="similarity">
    <text evidence="2 11">Belongs to the complex I NDUFS4 subunit family.</text>
</comment>
<dbReference type="PANTHER" id="PTHR12219">
    <property type="entry name" value="NADH-UBIQUINONE OXIDOREDUCTASE"/>
    <property type="match status" value="1"/>
</dbReference>
<keyword evidence="10 11" id="KW-0472">Membrane</keyword>
<keyword evidence="4 11" id="KW-0813">Transport</keyword>
<evidence type="ECO:0000256" key="9">
    <source>
        <dbReference type="ARBA" id="ARBA00023128"/>
    </source>
</evidence>
<gene>
    <name evidence="12" type="primary">NDUFS4</name>
    <name evidence="12" type="ORF">TNCT_676501</name>
</gene>
<keyword evidence="13" id="KW-1185">Reference proteome</keyword>
<accession>A0A8X6GZ84</accession>
<reference evidence="12" key="1">
    <citation type="submission" date="2020-07" db="EMBL/GenBank/DDBJ databases">
        <title>Multicomponent nature underlies the extraordinary mechanical properties of spider dragline silk.</title>
        <authorList>
            <person name="Kono N."/>
            <person name="Nakamura H."/>
            <person name="Mori M."/>
            <person name="Yoshida Y."/>
            <person name="Ohtoshi R."/>
            <person name="Malay A.D."/>
            <person name="Moran D.A.P."/>
            <person name="Tomita M."/>
            <person name="Numata K."/>
            <person name="Arakawa K."/>
        </authorList>
    </citation>
    <scope>NUCLEOTIDE SEQUENCE</scope>
</reference>
<dbReference type="Proteomes" id="UP000887116">
    <property type="component" value="Unassembled WGS sequence"/>
</dbReference>
<organism evidence="12 13">
    <name type="scientific">Trichonephila clavata</name>
    <name type="common">Joro spider</name>
    <name type="synonym">Nephila clavata</name>
    <dbReference type="NCBI Taxonomy" id="2740835"/>
    <lineage>
        <taxon>Eukaryota</taxon>
        <taxon>Metazoa</taxon>
        <taxon>Ecdysozoa</taxon>
        <taxon>Arthropoda</taxon>
        <taxon>Chelicerata</taxon>
        <taxon>Arachnida</taxon>
        <taxon>Araneae</taxon>
        <taxon>Araneomorphae</taxon>
        <taxon>Entelegynae</taxon>
        <taxon>Araneoidea</taxon>
        <taxon>Nephilidae</taxon>
        <taxon>Trichonephila</taxon>
    </lineage>
</organism>
<comment type="subcellular location">
    <subcellularLocation>
        <location evidence="11">Mitochondrion inner membrane</location>
        <topology evidence="11">Peripheral membrane protein</topology>
        <orientation evidence="11">Matrix side</orientation>
    </subcellularLocation>
</comment>
<evidence type="ECO:0000256" key="11">
    <source>
        <dbReference type="RuleBase" id="RU367010"/>
    </source>
</evidence>
<dbReference type="EMBL" id="BMAO01026743">
    <property type="protein sequence ID" value="GFR12110.1"/>
    <property type="molecule type" value="Genomic_DNA"/>
</dbReference>
<keyword evidence="9 11" id="KW-0496">Mitochondrion</keyword>
<dbReference type="AlphaFoldDB" id="A0A8X6GZ84"/>
<keyword evidence="7 11" id="KW-0809">Transit peptide</keyword>
<evidence type="ECO:0000256" key="4">
    <source>
        <dbReference type="ARBA" id="ARBA00022448"/>
    </source>
</evidence>
<dbReference type="GO" id="GO:0005743">
    <property type="term" value="C:mitochondrial inner membrane"/>
    <property type="evidence" value="ECO:0007669"/>
    <property type="project" value="UniProtKB-SubCell"/>
</dbReference>
<keyword evidence="8 11" id="KW-0249">Electron transport</keyword>
<keyword evidence="5 11" id="KW-0679">Respiratory chain</keyword>
<evidence type="ECO:0000256" key="5">
    <source>
        <dbReference type="ARBA" id="ARBA00022660"/>
    </source>
</evidence>
<evidence type="ECO:0000256" key="8">
    <source>
        <dbReference type="ARBA" id="ARBA00022982"/>
    </source>
</evidence>
<dbReference type="FunFam" id="3.30.160.190:FF:000001">
    <property type="entry name" value="NADH-ubiquinone oxidoreductase 21 kDa subunit mitochondrial"/>
    <property type="match status" value="1"/>
</dbReference>
<name>A0A8X6GZ84_TRICU</name>
<sequence length="189" mass="21915">MALPMSSCYRFYSILTKSSLTTNARWISIAAARNTYEKKNEPAVKDVKEVLLNSEEKKQIEKLQQHITVPSMVPISSITGVPEEHIKTRLVRIFKPAKNPMQSGTFNTRKWKLEFETRERWENPLMGWSSTGDPLSNLNVQFSSQEEAVAFCEKNDWPYYIDEPKESSFKHKSYGANFAWNKRTRVSTK</sequence>
<protein>
    <recommendedName>
        <fullName evidence="3 11">NADH dehydrogenase [ubiquinone] iron-sulfur protein 4, mitochondrial</fullName>
    </recommendedName>
</protein>
<evidence type="ECO:0000313" key="13">
    <source>
        <dbReference type="Proteomes" id="UP000887116"/>
    </source>
</evidence>
<comment type="function">
    <text evidence="1 11">Accessory subunit of the mitochondrial membrane respiratory chain NADH dehydrogenase (Complex I), that is believed not to be involved in catalysis. Complex I functions in the transfer of electrons from NADH to the respiratory chain. The immediate electron acceptor for the enzyme is believed to be ubiquinone.</text>
</comment>
<evidence type="ECO:0000256" key="2">
    <source>
        <dbReference type="ARBA" id="ARBA00005882"/>
    </source>
</evidence>
<dbReference type="PANTHER" id="PTHR12219:SF8">
    <property type="entry name" value="NADH DEHYDROGENASE [UBIQUINONE] IRON-SULFUR PROTEIN 4, MITOCHONDRIAL"/>
    <property type="match status" value="1"/>
</dbReference>